<sequence>MIGPNKNKQGFTLIETFVAVLILVFAVIAPLGLLARAISDGNFAKNQVIAYFLAQEGIELVINKRDNNIAPSGEGEIDPNSWLNDMAPCSANGCNPTLELEFRACSNTDMEAVDYGGRGNCQLYLTGNEDANTYSVGNFNTDTPSLFSRQVKISDIVGKPGQRLVTSKVIWSEKNKINKTEISTIIQNLLSPPPSAVEVEF</sequence>
<keyword evidence="1" id="KW-0472">Membrane</keyword>
<dbReference type="PROSITE" id="PS00409">
    <property type="entry name" value="PROKAR_NTER_METHYL"/>
    <property type="match status" value="1"/>
</dbReference>
<name>A0A1G2QCJ5_9BACT</name>
<gene>
    <name evidence="2" type="ORF">A2571_03015</name>
</gene>
<organism evidence="2 3">
    <name type="scientific">Candidatus Vogelbacteria bacterium RIFOXYD1_FULL_44_32</name>
    <dbReference type="NCBI Taxonomy" id="1802438"/>
    <lineage>
        <taxon>Bacteria</taxon>
        <taxon>Candidatus Vogeliibacteriota</taxon>
    </lineage>
</organism>
<feature type="transmembrane region" description="Helical" evidence="1">
    <location>
        <begin position="12"/>
        <end position="35"/>
    </location>
</feature>
<reference evidence="2 3" key="1">
    <citation type="journal article" date="2016" name="Nat. Commun.">
        <title>Thousands of microbial genomes shed light on interconnected biogeochemical processes in an aquifer system.</title>
        <authorList>
            <person name="Anantharaman K."/>
            <person name="Brown C.T."/>
            <person name="Hug L.A."/>
            <person name="Sharon I."/>
            <person name="Castelle C.J."/>
            <person name="Probst A.J."/>
            <person name="Thomas B.C."/>
            <person name="Singh A."/>
            <person name="Wilkins M.J."/>
            <person name="Karaoz U."/>
            <person name="Brodie E.L."/>
            <person name="Williams K.H."/>
            <person name="Hubbard S.S."/>
            <person name="Banfield J.F."/>
        </authorList>
    </citation>
    <scope>NUCLEOTIDE SEQUENCE [LARGE SCALE GENOMIC DNA]</scope>
</reference>
<proteinExistence type="predicted"/>
<keyword evidence="1" id="KW-1133">Transmembrane helix</keyword>
<dbReference type="EMBL" id="MHTJ01000004">
    <property type="protein sequence ID" value="OHA58207.1"/>
    <property type="molecule type" value="Genomic_DNA"/>
</dbReference>
<evidence type="ECO:0000313" key="3">
    <source>
        <dbReference type="Proteomes" id="UP000177043"/>
    </source>
</evidence>
<dbReference type="AlphaFoldDB" id="A0A1G2QCJ5"/>
<evidence type="ECO:0000256" key="1">
    <source>
        <dbReference type="SAM" id="Phobius"/>
    </source>
</evidence>
<protein>
    <recommendedName>
        <fullName evidence="4">Type II secretion system protein GspI C-terminal domain-containing protein</fullName>
    </recommendedName>
</protein>
<keyword evidence="1" id="KW-0812">Transmembrane</keyword>
<dbReference type="STRING" id="1802438.A2571_03015"/>
<evidence type="ECO:0000313" key="2">
    <source>
        <dbReference type="EMBL" id="OHA58207.1"/>
    </source>
</evidence>
<dbReference type="InterPro" id="IPR012902">
    <property type="entry name" value="N_methyl_site"/>
</dbReference>
<dbReference type="Proteomes" id="UP000177043">
    <property type="component" value="Unassembled WGS sequence"/>
</dbReference>
<accession>A0A1G2QCJ5</accession>
<evidence type="ECO:0008006" key="4">
    <source>
        <dbReference type="Google" id="ProtNLM"/>
    </source>
</evidence>
<comment type="caution">
    <text evidence="2">The sequence shown here is derived from an EMBL/GenBank/DDBJ whole genome shotgun (WGS) entry which is preliminary data.</text>
</comment>